<sequence length="120" mass="13387">MACQGLSTSCLAKADSQTKEGSIRPRKLDLYKEKMYKGWPPPPKVSLHHQGWSSPRLAITNQGWPTHARTVPTLNKAGKNMTCQTLVGTWFARPQPTNIVWPASLHSVGTWSASFWPGRF</sequence>
<name>A0A803NKF6_CANSA</name>
<dbReference type="EMBL" id="UZAU01000063">
    <property type="status" value="NOT_ANNOTATED_CDS"/>
    <property type="molecule type" value="Genomic_DNA"/>
</dbReference>
<proteinExistence type="predicted"/>
<keyword evidence="2" id="KW-1185">Reference proteome</keyword>
<dbReference type="Proteomes" id="UP000596661">
    <property type="component" value="Chromosome 1"/>
</dbReference>
<evidence type="ECO:0000313" key="2">
    <source>
        <dbReference type="Proteomes" id="UP000596661"/>
    </source>
</evidence>
<reference evidence="1" key="2">
    <citation type="submission" date="2021-03" db="UniProtKB">
        <authorList>
            <consortium name="EnsemblPlants"/>
        </authorList>
    </citation>
    <scope>IDENTIFICATION</scope>
</reference>
<dbReference type="EnsemblPlants" id="evm.model.01.2258">
    <property type="protein sequence ID" value="cds.evm.model.01.2258"/>
    <property type="gene ID" value="evm.TU.01.2258"/>
</dbReference>
<accession>A0A803NKF6</accession>
<dbReference type="Gramene" id="evm.model.01.2258">
    <property type="protein sequence ID" value="cds.evm.model.01.2258"/>
    <property type="gene ID" value="evm.TU.01.2258"/>
</dbReference>
<dbReference type="AlphaFoldDB" id="A0A803NKF6"/>
<organism evidence="1 2">
    <name type="scientific">Cannabis sativa</name>
    <name type="common">Hemp</name>
    <name type="synonym">Marijuana</name>
    <dbReference type="NCBI Taxonomy" id="3483"/>
    <lineage>
        <taxon>Eukaryota</taxon>
        <taxon>Viridiplantae</taxon>
        <taxon>Streptophyta</taxon>
        <taxon>Embryophyta</taxon>
        <taxon>Tracheophyta</taxon>
        <taxon>Spermatophyta</taxon>
        <taxon>Magnoliopsida</taxon>
        <taxon>eudicotyledons</taxon>
        <taxon>Gunneridae</taxon>
        <taxon>Pentapetalae</taxon>
        <taxon>rosids</taxon>
        <taxon>fabids</taxon>
        <taxon>Rosales</taxon>
        <taxon>Cannabaceae</taxon>
        <taxon>Cannabis</taxon>
    </lineage>
</organism>
<evidence type="ECO:0000313" key="1">
    <source>
        <dbReference type="EnsemblPlants" id="cds.evm.model.01.2258"/>
    </source>
</evidence>
<protein>
    <submittedName>
        <fullName evidence="1">Uncharacterized protein</fullName>
    </submittedName>
</protein>
<reference evidence="1" key="1">
    <citation type="submission" date="2018-11" db="EMBL/GenBank/DDBJ databases">
        <authorList>
            <person name="Grassa J C."/>
        </authorList>
    </citation>
    <scope>NUCLEOTIDE SEQUENCE [LARGE SCALE GENOMIC DNA]</scope>
</reference>